<proteinExistence type="predicted"/>
<reference evidence="1 2" key="1">
    <citation type="submission" date="2019-07" db="EMBL/GenBank/DDBJ databases">
        <title>Genomic Encyclopedia of Type Strains, Phase III (KMG-III): the genomes of soil and plant-associated and newly described type strains.</title>
        <authorList>
            <person name="Whitman W."/>
        </authorList>
    </citation>
    <scope>NUCLEOTIDE SEQUENCE [LARGE SCALE GENOMIC DNA]</scope>
    <source>
        <strain evidence="1 2">BL24</strain>
    </source>
</reference>
<dbReference type="Proteomes" id="UP000323257">
    <property type="component" value="Unassembled WGS sequence"/>
</dbReference>
<dbReference type="EMBL" id="VNHS01000005">
    <property type="protein sequence ID" value="TYP74684.1"/>
    <property type="molecule type" value="Genomic_DNA"/>
</dbReference>
<comment type="caution">
    <text evidence="1">The sequence shown here is derived from an EMBL/GenBank/DDBJ whole genome shotgun (WGS) entry which is preliminary data.</text>
</comment>
<keyword evidence="2" id="KW-1185">Reference proteome</keyword>
<dbReference type="InterPro" id="IPR046064">
    <property type="entry name" value="DUF6022"/>
</dbReference>
<dbReference type="AlphaFoldDB" id="A0A5S5C5S2"/>
<dbReference type="Pfam" id="PF19486">
    <property type="entry name" value="DUF6022"/>
    <property type="match status" value="1"/>
</dbReference>
<name>A0A5S5C5S2_9BACL</name>
<sequence length="168" mass="19234">MKTEYPTFRQGMTIEEISEAGNRYIVAEWKRLYEEMHAELTEAFRTIEDAAYGVYLDRLMPGVFGGLIEAGFDVMEPLREDDFVIGQCLVFRSSMEKWGSEDNRSRVFWNVIRDGQGEPIGTLLTDIPHSHLKFDIPSSPRLYALREHGRTEISAGIRRVKGEGGKED</sequence>
<protein>
    <submittedName>
        <fullName evidence="1">Uncharacterized protein</fullName>
    </submittedName>
</protein>
<accession>A0A5S5C5S2</accession>
<evidence type="ECO:0000313" key="1">
    <source>
        <dbReference type="EMBL" id="TYP74684.1"/>
    </source>
</evidence>
<organism evidence="1 2">
    <name type="scientific">Paenibacillus methanolicus</name>
    <dbReference type="NCBI Taxonomy" id="582686"/>
    <lineage>
        <taxon>Bacteria</taxon>
        <taxon>Bacillati</taxon>
        <taxon>Bacillota</taxon>
        <taxon>Bacilli</taxon>
        <taxon>Bacillales</taxon>
        <taxon>Paenibacillaceae</taxon>
        <taxon>Paenibacillus</taxon>
    </lineage>
</organism>
<dbReference type="OrthoDB" id="2916119at2"/>
<gene>
    <name evidence="1" type="ORF">BCM02_105228</name>
</gene>
<dbReference type="RefSeq" id="WP_148929927.1">
    <property type="nucleotide sequence ID" value="NZ_VNHS01000005.1"/>
</dbReference>
<evidence type="ECO:0000313" key="2">
    <source>
        <dbReference type="Proteomes" id="UP000323257"/>
    </source>
</evidence>